<dbReference type="Proteomes" id="UP000244937">
    <property type="component" value="Chromosome"/>
</dbReference>
<proteinExistence type="predicted"/>
<dbReference type="EMBL" id="CP029187">
    <property type="protein sequence ID" value="AWI25319.1"/>
    <property type="molecule type" value="Genomic_DNA"/>
</dbReference>
<evidence type="ECO:0000313" key="1">
    <source>
        <dbReference type="EMBL" id="AWI25319.1"/>
    </source>
</evidence>
<dbReference type="KEGG" id="fpal:HYN49_05075"/>
<dbReference type="OrthoDB" id="1242975at2"/>
<evidence type="ECO:0008006" key="3">
    <source>
        <dbReference type="Google" id="ProtNLM"/>
    </source>
</evidence>
<dbReference type="AlphaFoldDB" id="A0A2S1SG20"/>
<keyword evidence="2" id="KW-1185">Reference proteome</keyword>
<dbReference type="GO" id="GO:0006974">
    <property type="term" value="P:DNA damage response"/>
    <property type="evidence" value="ECO:0007669"/>
    <property type="project" value="TreeGrafter"/>
</dbReference>
<dbReference type="InterPro" id="IPR007497">
    <property type="entry name" value="SIMPL/DUF541"/>
</dbReference>
<dbReference type="Gene3D" id="3.30.70.2970">
    <property type="entry name" value="Protein of unknown function (DUF541), domain 2"/>
    <property type="match status" value="1"/>
</dbReference>
<dbReference type="PANTHER" id="PTHR34387">
    <property type="entry name" value="SLR1258 PROTEIN"/>
    <property type="match status" value="1"/>
</dbReference>
<dbReference type="Gene3D" id="3.30.110.170">
    <property type="entry name" value="Protein of unknown function (DUF541), domain 1"/>
    <property type="match status" value="1"/>
</dbReference>
<name>A0A2S1SG20_9FLAO</name>
<evidence type="ECO:0000313" key="2">
    <source>
        <dbReference type="Proteomes" id="UP000244937"/>
    </source>
</evidence>
<protein>
    <recommendedName>
        <fullName evidence="3">SIMPL domain-containing protein</fullName>
    </recommendedName>
</protein>
<organism evidence="1 2">
    <name type="scientific">Flavobacterium pallidum</name>
    <dbReference type="NCBI Taxonomy" id="2172098"/>
    <lineage>
        <taxon>Bacteria</taxon>
        <taxon>Pseudomonadati</taxon>
        <taxon>Bacteroidota</taxon>
        <taxon>Flavobacteriia</taxon>
        <taxon>Flavobacteriales</taxon>
        <taxon>Flavobacteriaceae</taxon>
        <taxon>Flavobacterium</taxon>
    </lineage>
</organism>
<gene>
    <name evidence="1" type="ORF">HYN49_05075</name>
</gene>
<dbReference type="Pfam" id="PF04402">
    <property type="entry name" value="SIMPL"/>
    <property type="match status" value="1"/>
</dbReference>
<dbReference type="RefSeq" id="WP_108903113.1">
    <property type="nucleotide sequence ID" value="NZ_CP029187.1"/>
</dbReference>
<accession>A0A2S1SG20</accession>
<dbReference type="PANTHER" id="PTHR34387:SF1">
    <property type="entry name" value="PERIPLASMIC IMMUNOGENIC PROTEIN"/>
    <property type="match status" value="1"/>
</dbReference>
<dbReference type="InterPro" id="IPR052022">
    <property type="entry name" value="26kDa_periplasmic_antigen"/>
</dbReference>
<sequence>MKRILLQLMLCCSLTITAQIQPDQRKFIEVKGSAEMSVQPDDIELEIVLRRSDSDRKADLSNTESAFYAVLKKNNIKTETVTFQNTSYWYWWYWWNDRYNSNPVKVVRLKLDAKTNFLKLVEDLNTNWVQSIRIAETTAREITRLRKEVKIQAMKAAKEKASYLLESVGEEVGSLLSVVEVPESDNNYYPFFDRGNLASNSVMQSTSTNTGVEGANAIKLRYEIQAKFEIQ</sequence>
<reference evidence="1 2" key="1">
    <citation type="submission" date="2018-05" db="EMBL/GenBank/DDBJ databases">
        <title>Genome sequencing of Flavobacterium sp. HYN0049.</title>
        <authorList>
            <person name="Yi H."/>
            <person name="Baek C."/>
        </authorList>
    </citation>
    <scope>NUCLEOTIDE SEQUENCE [LARGE SCALE GENOMIC DNA]</scope>
    <source>
        <strain evidence="1 2">HYN0049</strain>
    </source>
</reference>